<accession>A0A8S4PMC9</accession>
<dbReference type="Proteomes" id="UP000749559">
    <property type="component" value="Unassembled WGS sequence"/>
</dbReference>
<evidence type="ECO:0000313" key="5">
    <source>
        <dbReference type="Proteomes" id="UP000749559"/>
    </source>
</evidence>
<dbReference type="Gene3D" id="2.170.140.10">
    <property type="entry name" value="Chitin binding domain"/>
    <property type="match status" value="1"/>
</dbReference>
<dbReference type="InterPro" id="IPR036508">
    <property type="entry name" value="Chitin-bd_dom_sf"/>
</dbReference>
<proteinExistence type="predicted"/>
<dbReference type="InterPro" id="IPR002557">
    <property type="entry name" value="Chitin-bd_dom"/>
</dbReference>
<keyword evidence="2" id="KW-0472">Membrane</keyword>
<dbReference type="Gene3D" id="2.60.120.200">
    <property type="match status" value="1"/>
</dbReference>
<organism evidence="4 5">
    <name type="scientific">Owenia fusiformis</name>
    <name type="common">Polychaete worm</name>
    <dbReference type="NCBI Taxonomy" id="6347"/>
    <lineage>
        <taxon>Eukaryota</taxon>
        <taxon>Metazoa</taxon>
        <taxon>Spiralia</taxon>
        <taxon>Lophotrochozoa</taxon>
        <taxon>Annelida</taxon>
        <taxon>Polychaeta</taxon>
        <taxon>Sedentaria</taxon>
        <taxon>Canalipalpata</taxon>
        <taxon>Sabellida</taxon>
        <taxon>Oweniida</taxon>
        <taxon>Oweniidae</taxon>
        <taxon>Owenia</taxon>
    </lineage>
</organism>
<dbReference type="SUPFAM" id="SSF57625">
    <property type="entry name" value="Invertebrate chitin-binding proteins"/>
    <property type="match status" value="1"/>
</dbReference>
<evidence type="ECO:0000313" key="4">
    <source>
        <dbReference type="EMBL" id="CAH1794950.1"/>
    </source>
</evidence>
<feature type="non-terminal residue" evidence="4">
    <location>
        <position position="669"/>
    </location>
</feature>
<comment type="caution">
    <text evidence="4">The sequence shown here is derived from an EMBL/GenBank/DDBJ whole genome shotgun (WGS) entry which is preliminary data.</text>
</comment>
<dbReference type="EMBL" id="CAIIXF020000009">
    <property type="protein sequence ID" value="CAH1794950.1"/>
    <property type="molecule type" value="Genomic_DNA"/>
</dbReference>
<feature type="region of interest" description="Disordered" evidence="1">
    <location>
        <begin position="568"/>
        <end position="605"/>
    </location>
</feature>
<dbReference type="OrthoDB" id="6020543at2759"/>
<protein>
    <recommendedName>
        <fullName evidence="3">Chitin-binding type-2 domain-containing protein</fullName>
    </recommendedName>
</protein>
<keyword evidence="2" id="KW-0812">Transmembrane</keyword>
<sequence length="669" mass="74165">TIDHRIIFYWILPTFTMKILVLLALAALCVAQDDIETIPDPVEDDIGFALSALQKRMCYPLGYYADPTDCCWYIQCAYEPYSIGFRKPCMGGTVWDPQECGCVVPEKASVVCNVTECKGVPDWEPNQCPVFNETTGEGLLGEDQCCIDGVVINVVNETSFYVDGEDPEVRNTIQTCPLGILFNKDDCCCETGELHADLPSAMCDHFTFDDPNFSREGVSTIGARFSDMGASAGFNGAQTNGSISFSYGATGGGAYGGAQAKLDKFANVPFGEDFTFSSWVMVEGEGTSTIFHNGDFGGANATISMEMVTSGGHTTISTGVLSSDGVNDIIQQTTWGEGEWHWVGMRYERGELKLYLDDTPPIVISESADADDESIQLLMDQASFEAVQVATRVRDLMRNFDFELPTPDPTAEEVPGLRIQDVKDCLEIIKSDLDENSRYINDLNSGLTDFRSKRRVYRRAFNVFCRPAKQDSDSKRALEDAFEDVKGAFDLLSAQVSRICQDLEKVCVILEDRIIQKHLEKEVKRLLKVLKNKLKKLKGKFNDDNPPGDKRFGLRGIEETFPEAELKLASFDGGSTSTGGGGGRRGRRQTDDDDGPINPPNTFIIPSKWPITIGEDFNGSMDEIFVCDFALTDEQLFAMRDFNENPIKPDEFSNEVDTTEEEEEEIPEQ</sequence>
<keyword evidence="2" id="KW-1133">Transmembrane helix</keyword>
<feature type="compositionally biased region" description="Acidic residues" evidence="1">
    <location>
        <begin position="652"/>
        <end position="669"/>
    </location>
</feature>
<dbReference type="AlphaFoldDB" id="A0A8S4PMC9"/>
<feature type="transmembrane region" description="Helical" evidence="2">
    <location>
        <begin position="7"/>
        <end position="28"/>
    </location>
</feature>
<gene>
    <name evidence="4" type="ORF">OFUS_LOCUS19560</name>
</gene>
<dbReference type="GO" id="GO:0005576">
    <property type="term" value="C:extracellular region"/>
    <property type="evidence" value="ECO:0007669"/>
    <property type="project" value="InterPro"/>
</dbReference>
<dbReference type="SUPFAM" id="SSF49899">
    <property type="entry name" value="Concanavalin A-like lectins/glucanases"/>
    <property type="match status" value="1"/>
</dbReference>
<reference evidence="4" key="1">
    <citation type="submission" date="2022-03" db="EMBL/GenBank/DDBJ databases">
        <authorList>
            <person name="Martin C."/>
        </authorList>
    </citation>
    <scope>NUCLEOTIDE SEQUENCE</scope>
</reference>
<dbReference type="InterPro" id="IPR013320">
    <property type="entry name" value="ConA-like_dom_sf"/>
</dbReference>
<dbReference type="SMART" id="SM00494">
    <property type="entry name" value="ChtBD2"/>
    <property type="match status" value="1"/>
</dbReference>
<name>A0A8S4PMC9_OWEFU</name>
<evidence type="ECO:0000256" key="2">
    <source>
        <dbReference type="SAM" id="Phobius"/>
    </source>
</evidence>
<keyword evidence="5" id="KW-1185">Reference proteome</keyword>
<evidence type="ECO:0000256" key="1">
    <source>
        <dbReference type="SAM" id="MobiDB-lite"/>
    </source>
</evidence>
<dbReference type="GO" id="GO:0008061">
    <property type="term" value="F:chitin binding"/>
    <property type="evidence" value="ECO:0007669"/>
    <property type="project" value="InterPro"/>
</dbReference>
<feature type="region of interest" description="Disordered" evidence="1">
    <location>
        <begin position="644"/>
        <end position="669"/>
    </location>
</feature>
<evidence type="ECO:0000259" key="3">
    <source>
        <dbReference type="SMART" id="SM00494"/>
    </source>
</evidence>
<feature type="domain" description="Chitin-binding type-2" evidence="3">
    <location>
        <begin position="56"/>
        <end position="114"/>
    </location>
</feature>